<dbReference type="STRING" id="45067.Llan_2128"/>
<dbReference type="EMBL" id="LNYI01000053">
    <property type="protein sequence ID" value="KTD19276.1"/>
    <property type="molecule type" value="Genomic_DNA"/>
</dbReference>
<dbReference type="PANTHER" id="PTHR43317">
    <property type="entry name" value="THERMOSPERMINE SYNTHASE ACAULIS5"/>
    <property type="match status" value="1"/>
</dbReference>
<dbReference type="NCBIfam" id="NF037959">
    <property type="entry name" value="MFS_SpdSyn"/>
    <property type="match status" value="1"/>
</dbReference>
<reference evidence="2 3" key="1">
    <citation type="submission" date="2015-11" db="EMBL/GenBank/DDBJ databases">
        <title>Genomic analysis of 38 Legionella species identifies large and diverse effector repertoires.</title>
        <authorList>
            <person name="Burstein D."/>
            <person name="Amaro F."/>
            <person name="Zusman T."/>
            <person name="Lifshitz Z."/>
            <person name="Cohen O."/>
            <person name="Gilbert J.A."/>
            <person name="Pupko T."/>
            <person name="Shuman H.A."/>
            <person name="Segal G."/>
        </authorList>
    </citation>
    <scope>NUCLEOTIDE SEQUENCE [LARGE SCALE GENOMIC DNA]</scope>
    <source>
        <strain evidence="2 3">ATCC 49751</strain>
    </source>
</reference>
<dbReference type="Proteomes" id="UP000054869">
    <property type="component" value="Unassembled WGS sequence"/>
</dbReference>
<dbReference type="InterPro" id="IPR029063">
    <property type="entry name" value="SAM-dependent_MTases_sf"/>
</dbReference>
<dbReference type="PANTHER" id="PTHR43317:SF1">
    <property type="entry name" value="THERMOSPERMINE SYNTHASE ACAULIS5"/>
    <property type="match status" value="1"/>
</dbReference>
<dbReference type="AlphaFoldDB" id="A0A0W0VGI3"/>
<dbReference type="eggNOG" id="COG0421">
    <property type="taxonomic scope" value="Bacteria"/>
</dbReference>
<dbReference type="PATRIC" id="fig|45067.4.peg.2237"/>
<proteinExistence type="predicted"/>
<protein>
    <submittedName>
        <fullName evidence="2">Spermidine synthase</fullName>
    </submittedName>
</protein>
<dbReference type="RefSeq" id="WP_028373096.1">
    <property type="nucleotide sequence ID" value="NZ_CAAAJD010000010.1"/>
</dbReference>
<accession>A0A0W0VGI3</accession>
<keyword evidence="1" id="KW-0620">Polyamine biosynthesis</keyword>
<dbReference type="Pfam" id="PF01564">
    <property type="entry name" value="Spermine_synth"/>
    <property type="match status" value="1"/>
</dbReference>
<dbReference type="CDD" id="cd02440">
    <property type="entry name" value="AdoMet_MTases"/>
    <property type="match status" value="1"/>
</dbReference>
<name>A0A0W0VGI3_9GAMM</name>
<evidence type="ECO:0000313" key="2">
    <source>
        <dbReference type="EMBL" id="KTD19276.1"/>
    </source>
</evidence>
<gene>
    <name evidence="2" type="ORF">Llan_2128</name>
</gene>
<evidence type="ECO:0000256" key="1">
    <source>
        <dbReference type="ARBA" id="ARBA00023115"/>
    </source>
</evidence>
<dbReference type="OrthoDB" id="5647652at2"/>
<evidence type="ECO:0000313" key="3">
    <source>
        <dbReference type="Proteomes" id="UP000054869"/>
    </source>
</evidence>
<comment type="caution">
    <text evidence="2">The sequence shown here is derived from an EMBL/GenBank/DDBJ whole genome shotgun (WGS) entry which is preliminary data.</text>
</comment>
<dbReference type="SUPFAM" id="SSF53335">
    <property type="entry name" value="S-adenosyl-L-methionine-dependent methyltransferases"/>
    <property type="match status" value="1"/>
</dbReference>
<dbReference type="GO" id="GO:0006596">
    <property type="term" value="P:polyamine biosynthetic process"/>
    <property type="evidence" value="ECO:0007669"/>
    <property type="project" value="UniProtKB-KW"/>
</dbReference>
<keyword evidence="3" id="KW-1185">Reference proteome</keyword>
<organism evidence="2 3">
    <name type="scientific">Legionella lansingensis</name>
    <dbReference type="NCBI Taxonomy" id="45067"/>
    <lineage>
        <taxon>Bacteria</taxon>
        <taxon>Pseudomonadati</taxon>
        <taxon>Pseudomonadota</taxon>
        <taxon>Gammaproteobacteria</taxon>
        <taxon>Legionellales</taxon>
        <taxon>Legionellaceae</taxon>
        <taxon>Legionella</taxon>
    </lineage>
</organism>
<sequence>MWKTFCGRCIYQSPCGAQVYQNFLFRWLKFNSSALQTLINRYYPHWPGLYYIKPLTVFVRIKPSTCCMLGLGGGGAAHALSPYKNNLKLTIVEHDIDVINIAKRFFMLDRLSHIEIIHQDANLFVEQSDRQFEHVLVDLFSGDSFPEHCNTECFFDNCKRILSPEGILAVNLANRNEQWELFQLIRKSFVNATLAVPVRKSANIIVFASKNESVANLVDKLNDHKKLKQVFWDSKWGCVGEVR</sequence>
<dbReference type="Gene3D" id="3.40.50.150">
    <property type="entry name" value="Vaccinia Virus protein VP39"/>
    <property type="match status" value="1"/>
</dbReference>